<dbReference type="Proteomes" id="UP000509222">
    <property type="component" value="Plasmid unnamed2"/>
</dbReference>
<sequence length="51" mass="5849">MRTEEKILKSHQWEAISSHDHSYHGEFCYALSTTKIYSGLLALPLPTTPKM</sequence>
<evidence type="ECO:0000259" key="1">
    <source>
        <dbReference type="Pfam" id="PF02805"/>
    </source>
</evidence>
<accession>A0A7H8QG27</accession>
<gene>
    <name evidence="2" type="ORF">HF394_19605</name>
</gene>
<dbReference type="InterPro" id="IPR004026">
    <property type="entry name" value="Ada_DNA_repair_Zn-bd"/>
</dbReference>
<dbReference type="GO" id="GO:0003677">
    <property type="term" value="F:DNA binding"/>
    <property type="evidence" value="ECO:0007669"/>
    <property type="project" value="InterPro"/>
</dbReference>
<dbReference type="GO" id="GO:0006281">
    <property type="term" value="P:DNA repair"/>
    <property type="evidence" value="ECO:0007669"/>
    <property type="project" value="InterPro"/>
</dbReference>
<geneLocation type="plasmid" evidence="2 3">
    <name>unnamed2</name>
</geneLocation>
<organism evidence="2 3">
    <name type="scientific">Planococcus glaciei</name>
    <dbReference type="NCBI Taxonomy" id="459472"/>
    <lineage>
        <taxon>Bacteria</taxon>
        <taxon>Bacillati</taxon>
        <taxon>Bacillota</taxon>
        <taxon>Bacilli</taxon>
        <taxon>Bacillales</taxon>
        <taxon>Caryophanaceae</taxon>
        <taxon>Planococcus</taxon>
    </lineage>
</organism>
<keyword evidence="3" id="KW-1185">Reference proteome</keyword>
<dbReference type="Pfam" id="PF02805">
    <property type="entry name" value="Ada_Zn_binding"/>
    <property type="match status" value="1"/>
</dbReference>
<dbReference type="EMBL" id="CP051179">
    <property type="protein sequence ID" value="QKX52924.1"/>
    <property type="molecule type" value="Genomic_DNA"/>
</dbReference>
<feature type="domain" description="Ada DNA repair metal-binding" evidence="1">
    <location>
        <begin position="12"/>
        <end position="38"/>
    </location>
</feature>
<dbReference type="GO" id="GO:0008270">
    <property type="term" value="F:zinc ion binding"/>
    <property type="evidence" value="ECO:0007669"/>
    <property type="project" value="InterPro"/>
</dbReference>
<evidence type="ECO:0000313" key="2">
    <source>
        <dbReference type="EMBL" id="QKX52924.1"/>
    </source>
</evidence>
<protein>
    <recommendedName>
        <fullName evidence="1">Ada DNA repair metal-binding domain-containing protein</fullName>
    </recommendedName>
</protein>
<name>A0A7H8QG27_9BACL</name>
<reference evidence="3" key="1">
    <citation type="submission" date="2020-06" db="EMBL/GenBank/DDBJ databases">
        <title>Isolation of Planomicrobium glaciei.</title>
        <authorList>
            <person name="Malisova L."/>
            <person name="Safrankova R."/>
            <person name="Jakubu V."/>
            <person name="Spanelova P."/>
        </authorList>
    </citation>
    <scope>NUCLEOTIDE SEQUENCE [LARGE SCALE GENOMIC DNA]</scope>
    <source>
        <strain evidence="3">NRL-ATB46093</strain>
        <plasmid evidence="3">unnamed2</plasmid>
    </source>
</reference>
<dbReference type="AlphaFoldDB" id="A0A7H8QG27"/>
<keyword evidence="2" id="KW-0614">Plasmid</keyword>
<evidence type="ECO:0000313" key="3">
    <source>
        <dbReference type="Proteomes" id="UP000509222"/>
    </source>
</evidence>
<dbReference type="GO" id="GO:0006355">
    <property type="term" value="P:regulation of DNA-templated transcription"/>
    <property type="evidence" value="ECO:0007669"/>
    <property type="project" value="InterPro"/>
</dbReference>
<dbReference type="GO" id="GO:0008168">
    <property type="term" value="F:methyltransferase activity"/>
    <property type="evidence" value="ECO:0007669"/>
    <property type="project" value="InterPro"/>
</dbReference>
<proteinExistence type="predicted"/>